<protein>
    <submittedName>
        <fullName evidence="1">Uncharacterized protein</fullName>
    </submittedName>
</protein>
<evidence type="ECO:0000313" key="1">
    <source>
        <dbReference type="EMBL" id="TWU24881.1"/>
    </source>
</evidence>
<name>A0A5C6CNC4_9BACT</name>
<proteinExistence type="predicted"/>
<dbReference type="EMBL" id="SJPT01000002">
    <property type="protein sequence ID" value="TWU24881.1"/>
    <property type="molecule type" value="Genomic_DNA"/>
</dbReference>
<accession>A0A5C6CNC4</accession>
<evidence type="ECO:0000313" key="2">
    <source>
        <dbReference type="Proteomes" id="UP000316304"/>
    </source>
</evidence>
<dbReference type="Proteomes" id="UP000316304">
    <property type="component" value="Unassembled WGS sequence"/>
</dbReference>
<keyword evidence="2" id="KW-1185">Reference proteome</keyword>
<dbReference type="AlphaFoldDB" id="A0A5C6CNC4"/>
<reference evidence="1 2" key="1">
    <citation type="submission" date="2019-02" db="EMBL/GenBank/DDBJ databases">
        <title>Deep-cultivation of Planctomycetes and their phenomic and genomic characterization uncovers novel biology.</title>
        <authorList>
            <person name="Wiegand S."/>
            <person name="Jogler M."/>
            <person name="Boedeker C."/>
            <person name="Pinto D."/>
            <person name="Vollmers J."/>
            <person name="Rivas-Marin E."/>
            <person name="Kohn T."/>
            <person name="Peeters S.H."/>
            <person name="Heuer A."/>
            <person name="Rast P."/>
            <person name="Oberbeckmann S."/>
            <person name="Bunk B."/>
            <person name="Jeske O."/>
            <person name="Meyerdierks A."/>
            <person name="Storesund J.E."/>
            <person name="Kallscheuer N."/>
            <person name="Luecker S."/>
            <person name="Lage O.M."/>
            <person name="Pohl T."/>
            <person name="Merkel B.J."/>
            <person name="Hornburger P."/>
            <person name="Mueller R.-W."/>
            <person name="Bruemmer F."/>
            <person name="Labrenz M."/>
            <person name="Spormann A.M."/>
            <person name="Op Den Camp H."/>
            <person name="Overmann J."/>
            <person name="Amann R."/>
            <person name="Jetten M.S.M."/>
            <person name="Mascher T."/>
            <person name="Medema M.H."/>
            <person name="Devos D.P."/>
            <person name="Kaster A.-K."/>
            <person name="Ovreas L."/>
            <person name="Rohde M."/>
            <person name="Galperin M.Y."/>
            <person name="Jogler C."/>
        </authorList>
    </citation>
    <scope>NUCLEOTIDE SEQUENCE [LARGE SCALE GENOMIC DNA]</scope>
    <source>
        <strain evidence="1 2">Pla52o</strain>
    </source>
</reference>
<sequence>MVACEAIAAELTICDFAEWVEQERSLSGNVLKRIARE</sequence>
<comment type="caution">
    <text evidence="1">The sequence shown here is derived from an EMBL/GenBank/DDBJ whole genome shotgun (WGS) entry which is preliminary data.</text>
</comment>
<organism evidence="1 2">
    <name type="scientific">Novipirellula galeiformis</name>
    <dbReference type="NCBI Taxonomy" id="2528004"/>
    <lineage>
        <taxon>Bacteria</taxon>
        <taxon>Pseudomonadati</taxon>
        <taxon>Planctomycetota</taxon>
        <taxon>Planctomycetia</taxon>
        <taxon>Pirellulales</taxon>
        <taxon>Pirellulaceae</taxon>
        <taxon>Novipirellula</taxon>
    </lineage>
</organism>
<gene>
    <name evidence="1" type="ORF">Pla52o_11770</name>
</gene>